<dbReference type="EMBL" id="SJZJ01000004">
    <property type="protein sequence ID" value="TCJ30440.1"/>
    <property type="molecule type" value="Genomic_DNA"/>
</dbReference>
<feature type="domain" description="Signal transduction histidine kinase dimerisation/phosphoacceptor" evidence="4">
    <location>
        <begin position="25"/>
        <end position="78"/>
    </location>
</feature>
<evidence type="ECO:0000256" key="3">
    <source>
        <dbReference type="ARBA" id="ARBA00012438"/>
    </source>
</evidence>
<comment type="catalytic activity">
    <reaction evidence="1">
        <text>ATP + protein L-histidine = ADP + protein N-phospho-L-histidine.</text>
        <dbReference type="EC" id="2.7.13.3"/>
    </reaction>
</comment>
<name>A0A4R1CGT4_9ACTN</name>
<keyword evidence="6" id="KW-1185">Reference proteome</keyword>
<dbReference type="InterPro" id="IPR036097">
    <property type="entry name" value="HisK_dim/P_sf"/>
</dbReference>
<dbReference type="SUPFAM" id="SSF47384">
    <property type="entry name" value="Homodimeric domain of signal transducing histidine kinase"/>
    <property type="match status" value="1"/>
</dbReference>
<dbReference type="Pfam" id="PF00512">
    <property type="entry name" value="HisKA"/>
    <property type="match status" value="1"/>
</dbReference>
<evidence type="ECO:0000259" key="4">
    <source>
        <dbReference type="Pfam" id="PF00512"/>
    </source>
</evidence>
<dbReference type="InterPro" id="IPR003661">
    <property type="entry name" value="HisK_dim/P_dom"/>
</dbReference>
<dbReference type="OrthoDB" id="9789238at2"/>
<dbReference type="RefSeq" id="WP_131581940.1">
    <property type="nucleotide sequence ID" value="NZ_SJZJ01000004.1"/>
</dbReference>
<reference evidence="5 6" key="1">
    <citation type="submission" date="2019-03" db="EMBL/GenBank/DDBJ databases">
        <authorList>
            <person name="Kim M.K.M."/>
        </authorList>
    </citation>
    <scope>NUCLEOTIDE SEQUENCE [LARGE SCALE GENOMIC DNA]</scope>
    <source>
        <strain evidence="5 6">18JY15-6</strain>
    </source>
</reference>
<dbReference type="GO" id="GO:0000155">
    <property type="term" value="F:phosphorelay sensor kinase activity"/>
    <property type="evidence" value="ECO:0007669"/>
    <property type="project" value="InterPro"/>
</dbReference>
<gene>
    <name evidence="5" type="ORF">EPD65_04375</name>
</gene>
<evidence type="ECO:0000256" key="2">
    <source>
        <dbReference type="ARBA" id="ARBA00004236"/>
    </source>
</evidence>
<dbReference type="Proteomes" id="UP000295453">
    <property type="component" value="Unassembled WGS sequence"/>
</dbReference>
<protein>
    <recommendedName>
        <fullName evidence="3">histidine kinase</fullName>
        <ecNumber evidence="3">2.7.13.3</ecNumber>
    </recommendedName>
</protein>
<dbReference type="AlphaFoldDB" id="A0A4R1CGT4"/>
<evidence type="ECO:0000256" key="1">
    <source>
        <dbReference type="ARBA" id="ARBA00000085"/>
    </source>
</evidence>
<accession>A0A4R1CGT4</accession>
<evidence type="ECO:0000313" key="5">
    <source>
        <dbReference type="EMBL" id="TCJ30440.1"/>
    </source>
</evidence>
<dbReference type="CDD" id="cd00082">
    <property type="entry name" value="HisKA"/>
    <property type="match status" value="1"/>
</dbReference>
<evidence type="ECO:0000313" key="6">
    <source>
        <dbReference type="Proteomes" id="UP000295453"/>
    </source>
</evidence>
<comment type="caution">
    <text evidence="5">The sequence shown here is derived from an EMBL/GenBank/DDBJ whole genome shotgun (WGS) entry which is preliminary data.</text>
</comment>
<comment type="subcellular location">
    <subcellularLocation>
        <location evidence="2">Cell membrane</location>
    </subcellularLocation>
</comment>
<proteinExistence type="predicted"/>
<dbReference type="Gene3D" id="1.10.287.130">
    <property type="match status" value="1"/>
</dbReference>
<sequence length="79" mass="8424">MASSDTKRIAELESRLTAMHQAHEQLAHDLRNPLAGLMASLELLGSEPAVLDDAEVAALVANARHATGRLDELIGRLLG</sequence>
<organism evidence="5 6">
    <name type="scientific">Nocardioides jejuensis</name>
    <dbReference type="NCBI Taxonomy" id="2502782"/>
    <lineage>
        <taxon>Bacteria</taxon>
        <taxon>Bacillati</taxon>
        <taxon>Actinomycetota</taxon>
        <taxon>Actinomycetes</taxon>
        <taxon>Propionibacteriales</taxon>
        <taxon>Nocardioidaceae</taxon>
        <taxon>Nocardioides</taxon>
    </lineage>
</organism>
<dbReference type="GO" id="GO:0005886">
    <property type="term" value="C:plasma membrane"/>
    <property type="evidence" value="ECO:0007669"/>
    <property type="project" value="UniProtKB-SubCell"/>
</dbReference>
<dbReference type="EC" id="2.7.13.3" evidence="3"/>